<dbReference type="PANTHER" id="PTHR46148">
    <property type="entry name" value="CHROMO DOMAIN-CONTAINING PROTEIN"/>
    <property type="match status" value="1"/>
</dbReference>
<dbReference type="SUPFAM" id="SSF54160">
    <property type="entry name" value="Chromo domain-like"/>
    <property type="match status" value="1"/>
</dbReference>
<reference evidence="3 4" key="1">
    <citation type="submission" date="2016-10" db="EMBL/GenBank/DDBJ databases">
        <title>Genome sequence of the basidiomycete white-rot fungus Trametes pubescens.</title>
        <authorList>
            <person name="Makela M.R."/>
            <person name="Granchi Z."/>
            <person name="Peng M."/>
            <person name="De Vries R.P."/>
            <person name="Grigoriev I."/>
            <person name="Riley R."/>
            <person name="Hilden K."/>
        </authorList>
    </citation>
    <scope>NUCLEOTIDE SEQUENCE [LARGE SCALE GENOMIC DNA]</scope>
    <source>
        <strain evidence="3 4">FBCC735</strain>
    </source>
</reference>
<dbReference type="Pfam" id="PF24626">
    <property type="entry name" value="SH3_Tf2-1"/>
    <property type="match status" value="1"/>
</dbReference>
<protein>
    <recommendedName>
        <fullName evidence="2">Tf2-1-like SH3-like domain-containing protein</fullName>
    </recommendedName>
</protein>
<organism evidence="3 4">
    <name type="scientific">Trametes pubescens</name>
    <name type="common">White-rot fungus</name>
    <dbReference type="NCBI Taxonomy" id="154538"/>
    <lineage>
        <taxon>Eukaryota</taxon>
        <taxon>Fungi</taxon>
        <taxon>Dikarya</taxon>
        <taxon>Basidiomycota</taxon>
        <taxon>Agaricomycotina</taxon>
        <taxon>Agaricomycetes</taxon>
        <taxon>Polyporales</taxon>
        <taxon>Polyporaceae</taxon>
        <taxon>Trametes</taxon>
    </lineage>
</organism>
<dbReference type="CDD" id="cd00024">
    <property type="entry name" value="CD_CSD"/>
    <property type="match status" value="1"/>
</dbReference>
<dbReference type="Proteomes" id="UP000184267">
    <property type="component" value="Unassembled WGS sequence"/>
</dbReference>
<dbReference type="PANTHER" id="PTHR46148:SF52">
    <property type="entry name" value="OS04G0603800 PROTEIN"/>
    <property type="match status" value="1"/>
</dbReference>
<sequence length="232" mass="26458">MAHDAIIEARVWKTYHANKHRQAEPEFEVRDKVYLSTKNLSTPKGRARKLVPKYIGPYAIVESIQETSNYVLHLPAELKNRRIHSRFHVSLLRRYEPNDNAIFPHREAKSYYDFGNEESTEWLVDEIVGHEWNGNKCQFHVRWTLGDHTWEPYEHFNMNGGSSSNNNNTNAPMDMDVQGSQQAAPAASGSQFPMVVPPQASTSYAPHDVAQQQYLAAYPQALPSTGYTFGLP</sequence>
<dbReference type="OrthoDB" id="3227343at2759"/>
<dbReference type="InterPro" id="IPR016197">
    <property type="entry name" value="Chromo-like_dom_sf"/>
</dbReference>
<evidence type="ECO:0000313" key="3">
    <source>
        <dbReference type="EMBL" id="OJT15235.1"/>
    </source>
</evidence>
<dbReference type="Gene3D" id="2.40.50.40">
    <property type="match status" value="1"/>
</dbReference>
<accession>A0A1M2W5U4</accession>
<evidence type="ECO:0000313" key="4">
    <source>
        <dbReference type="Proteomes" id="UP000184267"/>
    </source>
</evidence>
<feature type="domain" description="Tf2-1-like SH3-like" evidence="2">
    <location>
        <begin position="31"/>
        <end position="95"/>
    </location>
</feature>
<dbReference type="STRING" id="154538.A0A1M2W5U4"/>
<evidence type="ECO:0000256" key="1">
    <source>
        <dbReference type="SAM" id="MobiDB-lite"/>
    </source>
</evidence>
<keyword evidence="4" id="KW-1185">Reference proteome</keyword>
<proteinExistence type="predicted"/>
<dbReference type="EMBL" id="MNAD01000188">
    <property type="protein sequence ID" value="OJT15235.1"/>
    <property type="molecule type" value="Genomic_DNA"/>
</dbReference>
<feature type="region of interest" description="Disordered" evidence="1">
    <location>
        <begin position="159"/>
        <end position="194"/>
    </location>
</feature>
<gene>
    <name evidence="3" type="ORF">TRAPUB_8213</name>
</gene>
<name>A0A1M2W5U4_TRAPU</name>
<comment type="caution">
    <text evidence="3">The sequence shown here is derived from an EMBL/GenBank/DDBJ whole genome shotgun (WGS) entry which is preliminary data.</text>
</comment>
<feature type="compositionally biased region" description="Low complexity" evidence="1">
    <location>
        <begin position="159"/>
        <end position="170"/>
    </location>
</feature>
<dbReference type="AlphaFoldDB" id="A0A1M2W5U4"/>
<feature type="compositionally biased region" description="Low complexity" evidence="1">
    <location>
        <begin position="178"/>
        <end position="191"/>
    </location>
</feature>
<dbReference type="InterPro" id="IPR056924">
    <property type="entry name" value="SH3_Tf2-1"/>
</dbReference>
<evidence type="ECO:0000259" key="2">
    <source>
        <dbReference type="Pfam" id="PF24626"/>
    </source>
</evidence>